<feature type="transmembrane region" description="Helical" evidence="1">
    <location>
        <begin position="201"/>
        <end position="218"/>
    </location>
</feature>
<dbReference type="AlphaFoldDB" id="A0A086K454"/>
<evidence type="ECO:0000256" key="1">
    <source>
        <dbReference type="SAM" id="Phobius"/>
    </source>
</evidence>
<gene>
    <name evidence="2" type="ORF">TGDOM2_268670</name>
</gene>
<comment type="caution">
    <text evidence="2">The sequence shown here is derived from an EMBL/GenBank/DDBJ whole genome shotgun (WGS) entry which is preliminary data.</text>
</comment>
<feature type="transmembrane region" description="Helical" evidence="1">
    <location>
        <begin position="137"/>
        <end position="156"/>
    </location>
</feature>
<evidence type="ECO:0000313" key="2">
    <source>
        <dbReference type="EMBL" id="KFG39172.1"/>
    </source>
</evidence>
<dbReference type="OrthoDB" id="371157at2759"/>
<feature type="transmembrane region" description="Helical" evidence="1">
    <location>
        <begin position="41"/>
        <end position="61"/>
    </location>
</feature>
<sequence>MRSFLEQARNSISMSLQSPTPPAPLPPPVDTMHNTLKRINLATAVTTLTAGICLTAAISLTNDCENLRAVSMILASLLALSGMTAIIMRIKEPASVNTQSKIIIHPWSIKELVEVSLSSGTVTIGFADIILTYLHHIMLAAVSMMSLVALAMAIAFSDCSESNPYLFWGLTGASAATICLCATSKVLIIRHLPYGAMEYATIYYTNLLSALGAAWGYAKGAFTSKK</sequence>
<keyword evidence="1" id="KW-0472">Membrane</keyword>
<keyword evidence="1 2" id="KW-0812">Transmembrane</keyword>
<feature type="transmembrane region" description="Helical" evidence="1">
    <location>
        <begin position="67"/>
        <end position="90"/>
    </location>
</feature>
<feature type="transmembrane region" description="Helical" evidence="1">
    <location>
        <begin position="165"/>
        <end position="189"/>
    </location>
</feature>
<reference evidence="2 3" key="1">
    <citation type="submission" date="2014-02" db="EMBL/GenBank/DDBJ databases">
        <authorList>
            <person name="Sibley D."/>
            <person name="Venepally P."/>
            <person name="Karamycheva S."/>
            <person name="Hadjithomas M."/>
            <person name="Khan A."/>
            <person name="Brunk B."/>
            <person name="Roos D."/>
            <person name="Caler E."/>
            <person name="Lorenzi H."/>
        </authorList>
    </citation>
    <scope>NUCLEOTIDE SEQUENCE [LARGE SCALE GENOMIC DNA]</scope>
    <source>
        <strain evidence="2 3">GAB2-2007-GAL-DOM2</strain>
    </source>
</reference>
<name>A0A086K454_TOXGO</name>
<proteinExistence type="predicted"/>
<organism evidence="2 3">
    <name type="scientific">Toxoplasma gondii GAB2-2007-GAL-DOM2</name>
    <dbReference type="NCBI Taxonomy" id="1130820"/>
    <lineage>
        <taxon>Eukaryota</taxon>
        <taxon>Sar</taxon>
        <taxon>Alveolata</taxon>
        <taxon>Apicomplexa</taxon>
        <taxon>Conoidasida</taxon>
        <taxon>Coccidia</taxon>
        <taxon>Eucoccidiorida</taxon>
        <taxon>Eimeriorina</taxon>
        <taxon>Sarcocystidae</taxon>
        <taxon>Toxoplasma</taxon>
    </lineage>
</organism>
<keyword evidence="1" id="KW-1133">Transmembrane helix</keyword>
<accession>A0A086K454</accession>
<dbReference type="Proteomes" id="UP000028837">
    <property type="component" value="Unassembled WGS sequence"/>
</dbReference>
<evidence type="ECO:0000313" key="3">
    <source>
        <dbReference type="Proteomes" id="UP000028837"/>
    </source>
</evidence>
<dbReference type="EMBL" id="AHZU02000871">
    <property type="protein sequence ID" value="KFG39172.1"/>
    <property type="molecule type" value="Genomic_DNA"/>
</dbReference>
<protein>
    <submittedName>
        <fullName evidence="2">Putative transmembrane protein</fullName>
    </submittedName>
</protein>
<dbReference type="VEuPathDB" id="ToxoDB:TGDOM2_268670"/>